<feature type="compositionally biased region" description="Low complexity" evidence="7">
    <location>
        <begin position="34"/>
        <end position="45"/>
    </location>
</feature>
<gene>
    <name evidence="9" type="ORF">ACOF00016_LOCUS2889</name>
</gene>
<name>A0A7S3L2P7_9STRA</name>
<dbReference type="InterPro" id="IPR050134">
    <property type="entry name" value="NAD-dep_sirtuin_deacylases"/>
</dbReference>
<evidence type="ECO:0000256" key="5">
    <source>
        <dbReference type="ARBA" id="ARBA00023027"/>
    </source>
</evidence>
<feature type="binding site" evidence="6">
    <location>
        <position position="246"/>
    </location>
    <ligand>
        <name>Zn(2+)</name>
        <dbReference type="ChEBI" id="CHEBI:29105"/>
    </ligand>
</feature>
<feature type="binding site" evidence="6">
    <location>
        <position position="221"/>
    </location>
    <ligand>
        <name>Zn(2+)</name>
        <dbReference type="ChEBI" id="CHEBI:29105"/>
    </ligand>
</feature>
<dbReference type="Gene3D" id="3.40.50.1220">
    <property type="entry name" value="TPP-binding domain"/>
    <property type="match status" value="1"/>
</dbReference>
<evidence type="ECO:0000256" key="3">
    <source>
        <dbReference type="ARBA" id="ARBA00022723"/>
    </source>
</evidence>
<feature type="compositionally biased region" description="Acidic residues" evidence="7">
    <location>
        <begin position="49"/>
        <end position="61"/>
    </location>
</feature>
<evidence type="ECO:0000256" key="2">
    <source>
        <dbReference type="ARBA" id="ARBA00022679"/>
    </source>
</evidence>
<dbReference type="GO" id="GO:0005634">
    <property type="term" value="C:nucleus"/>
    <property type="evidence" value="ECO:0007669"/>
    <property type="project" value="TreeGrafter"/>
</dbReference>
<dbReference type="GO" id="GO:0046872">
    <property type="term" value="F:metal ion binding"/>
    <property type="evidence" value="ECO:0007669"/>
    <property type="project" value="UniProtKB-KW"/>
</dbReference>
<dbReference type="Pfam" id="PF02146">
    <property type="entry name" value="SIR2"/>
    <property type="match status" value="1"/>
</dbReference>
<comment type="cofactor">
    <cofactor evidence="1">
        <name>Zn(2+)</name>
        <dbReference type="ChEBI" id="CHEBI:29105"/>
    </cofactor>
</comment>
<protein>
    <recommendedName>
        <fullName evidence="8">Deacetylase sirtuin-type domain-containing protein</fullName>
    </recommendedName>
</protein>
<dbReference type="SUPFAM" id="SSF52467">
    <property type="entry name" value="DHS-like NAD/FAD-binding domain"/>
    <property type="match status" value="1"/>
</dbReference>
<feature type="binding site" evidence="6">
    <location>
        <position position="249"/>
    </location>
    <ligand>
        <name>Zn(2+)</name>
        <dbReference type="ChEBI" id="CHEBI:29105"/>
    </ligand>
</feature>
<accession>A0A7S3L2P7</accession>
<feature type="active site" description="Proton acceptor" evidence="6">
    <location>
        <position position="213"/>
    </location>
</feature>
<evidence type="ECO:0000259" key="8">
    <source>
        <dbReference type="PROSITE" id="PS50305"/>
    </source>
</evidence>
<feature type="compositionally biased region" description="Polar residues" evidence="7">
    <location>
        <begin position="1"/>
        <end position="26"/>
    </location>
</feature>
<dbReference type="InterPro" id="IPR026590">
    <property type="entry name" value="Ssirtuin_cat_dom"/>
</dbReference>
<keyword evidence="5" id="KW-0520">NAD</keyword>
<evidence type="ECO:0000256" key="6">
    <source>
        <dbReference type="PROSITE-ProRule" id="PRU00236"/>
    </source>
</evidence>
<dbReference type="AlphaFoldDB" id="A0A7S3L2P7"/>
<dbReference type="Gene3D" id="3.30.1600.10">
    <property type="entry name" value="SIR2/SIRT2 'Small Domain"/>
    <property type="match status" value="1"/>
</dbReference>
<feature type="binding site" evidence="6">
    <location>
        <position position="224"/>
    </location>
    <ligand>
        <name>Zn(2+)</name>
        <dbReference type="ChEBI" id="CHEBI:29105"/>
    </ligand>
</feature>
<organism evidence="9">
    <name type="scientific">Amphora coffeiformis</name>
    <dbReference type="NCBI Taxonomy" id="265554"/>
    <lineage>
        <taxon>Eukaryota</taxon>
        <taxon>Sar</taxon>
        <taxon>Stramenopiles</taxon>
        <taxon>Ochrophyta</taxon>
        <taxon>Bacillariophyta</taxon>
        <taxon>Bacillariophyceae</taxon>
        <taxon>Bacillariophycidae</taxon>
        <taxon>Thalassiophysales</taxon>
        <taxon>Catenulaceae</taxon>
        <taxon>Amphora</taxon>
    </lineage>
</organism>
<dbReference type="InterPro" id="IPR026591">
    <property type="entry name" value="Sirtuin_cat_small_dom_sf"/>
</dbReference>
<dbReference type="InterPro" id="IPR003000">
    <property type="entry name" value="Sirtuin"/>
</dbReference>
<sequence length="368" mass="40660">MTATNQNDESLPSPSTETASQEQEGTTVADVATEELAAALETTLLIKEDNEDNEDKDDTDDNPTKETVDNLAKEALLAMAAWQQQAPEPLRRVAQWIAQGTVKRILVLSGAGVSVAAGIPDFRTPGTGLYDNLASYQLPYPEAVFDVAFYRRRPMPFVKLASELWPGSFCPTLTHSFLTLLHQKGLLQRCYTQNIDGLEHLANLPSEALVECHGHFRTASCIKCGTPADPDHVRSSIVEKCQVPRCVRCQSNVKPDIVFFGEGLPTRFHQLLKPDIREADACLILGTSLAVAPVSHIPDMVAPRTKRILLNRELVGNVNPRKYAARDVFHGGDCDASIEWLAKCLGWWPQLQSMHEEVVRKVATPKKK</sequence>
<dbReference type="PANTHER" id="PTHR11085">
    <property type="entry name" value="NAD-DEPENDENT PROTEIN DEACYLASE SIRTUIN-5, MITOCHONDRIAL-RELATED"/>
    <property type="match status" value="1"/>
</dbReference>
<dbReference type="GO" id="GO:0070403">
    <property type="term" value="F:NAD+ binding"/>
    <property type="evidence" value="ECO:0007669"/>
    <property type="project" value="InterPro"/>
</dbReference>
<proteinExistence type="predicted"/>
<reference evidence="9" key="1">
    <citation type="submission" date="2021-01" db="EMBL/GenBank/DDBJ databases">
        <authorList>
            <person name="Corre E."/>
            <person name="Pelletier E."/>
            <person name="Niang G."/>
            <person name="Scheremetjew M."/>
            <person name="Finn R."/>
            <person name="Kale V."/>
            <person name="Holt S."/>
            <person name="Cochrane G."/>
            <person name="Meng A."/>
            <person name="Brown T."/>
            <person name="Cohen L."/>
        </authorList>
    </citation>
    <scope>NUCLEOTIDE SEQUENCE</scope>
    <source>
        <strain evidence="9">CCMP127</strain>
    </source>
</reference>
<dbReference type="GO" id="GO:0017136">
    <property type="term" value="F:histone deacetylase activity, NAD-dependent"/>
    <property type="evidence" value="ECO:0007669"/>
    <property type="project" value="TreeGrafter"/>
</dbReference>
<keyword evidence="3 6" id="KW-0479">Metal-binding</keyword>
<evidence type="ECO:0000256" key="7">
    <source>
        <dbReference type="SAM" id="MobiDB-lite"/>
    </source>
</evidence>
<dbReference type="InterPro" id="IPR029035">
    <property type="entry name" value="DHS-like_NAD/FAD-binding_dom"/>
</dbReference>
<dbReference type="EMBL" id="HBIM01003346">
    <property type="protein sequence ID" value="CAE0404794.1"/>
    <property type="molecule type" value="Transcribed_RNA"/>
</dbReference>
<evidence type="ECO:0000313" key="9">
    <source>
        <dbReference type="EMBL" id="CAE0404794.1"/>
    </source>
</evidence>
<dbReference type="PROSITE" id="PS50305">
    <property type="entry name" value="SIRTUIN"/>
    <property type="match status" value="1"/>
</dbReference>
<evidence type="ECO:0000256" key="1">
    <source>
        <dbReference type="ARBA" id="ARBA00001947"/>
    </source>
</evidence>
<feature type="region of interest" description="Disordered" evidence="7">
    <location>
        <begin position="1"/>
        <end position="66"/>
    </location>
</feature>
<feature type="domain" description="Deacetylase sirtuin-type" evidence="8">
    <location>
        <begin position="83"/>
        <end position="348"/>
    </location>
</feature>
<dbReference type="PANTHER" id="PTHR11085:SF6">
    <property type="entry name" value="NAD-DEPENDENT PROTEIN DEACETYLASE SIRTUIN-2"/>
    <property type="match status" value="1"/>
</dbReference>
<keyword evidence="4 6" id="KW-0862">Zinc</keyword>
<keyword evidence="2" id="KW-0808">Transferase</keyword>
<evidence type="ECO:0000256" key="4">
    <source>
        <dbReference type="ARBA" id="ARBA00022833"/>
    </source>
</evidence>